<dbReference type="InterPro" id="IPR013087">
    <property type="entry name" value="Znf_C2H2_type"/>
</dbReference>
<evidence type="ECO:0000313" key="2">
    <source>
        <dbReference type="EMBL" id="CAG7726016.1"/>
    </source>
</evidence>
<reference evidence="2" key="1">
    <citation type="submission" date="2021-06" db="EMBL/GenBank/DDBJ databases">
        <authorList>
            <person name="Hodson N. C."/>
            <person name="Mongue J. A."/>
            <person name="Jaron S. K."/>
        </authorList>
    </citation>
    <scope>NUCLEOTIDE SEQUENCE</scope>
</reference>
<gene>
    <name evidence="2" type="ORF">AFUS01_LOCUS14948</name>
</gene>
<dbReference type="Proteomes" id="UP000708208">
    <property type="component" value="Unassembled WGS sequence"/>
</dbReference>
<sequence>MSCCHCKFCIQLKLQVNVVSRKHSDKNMGTLVLRRGHLTFPRLHPMCKFKLEKSISHVELKVKEIPEKLSKVVSTKRKKEDNKENSVGQVTKKLTNGTSKVTEERLTVISKKKVLPEYEDPRYFCPSCCCYVDASRRRHDQSVHMPPRLTTVRRSPSKMEPLLTIFCDLCEKQCWTQKSLDLHKRRFHDRDKVRKELKGGQLAPKTRLKMKLECFECNSLVPRKSYIEHLKAHDSKEKKADTVNMQGPAKDPRWNGDDAVLQCRHCPSQLFLTWYKYEKHVRSLHPYVPGSKGKKLPIVGN</sequence>
<keyword evidence="3" id="KW-1185">Reference proteome</keyword>
<accession>A0A8J2K1P1</accession>
<evidence type="ECO:0000259" key="1">
    <source>
        <dbReference type="PROSITE" id="PS00028"/>
    </source>
</evidence>
<comment type="caution">
    <text evidence="2">The sequence shown here is derived from an EMBL/GenBank/DDBJ whole genome shotgun (WGS) entry which is preliminary data.</text>
</comment>
<dbReference type="AlphaFoldDB" id="A0A8J2K1P1"/>
<evidence type="ECO:0000313" key="3">
    <source>
        <dbReference type="Proteomes" id="UP000708208"/>
    </source>
</evidence>
<dbReference type="PROSITE" id="PS00028">
    <property type="entry name" value="ZINC_FINGER_C2H2_1"/>
    <property type="match status" value="1"/>
</dbReference>
<proteinExistence type="predicted"/>
<dbReference type="SMART" id="SM00355">
    <property type="entry name" value="ZnF_C2H2"/>
    <property type="match status" value="3"/>
</dbReference>
<dbReference type="EMBL" id="CAJVCH010129691">
    <property type="protein sequence ID" value="CAG7726016.1"/>
    <property type="molecule type" value="Genomic_DNA"/>
</dbReference>
<feature type="domain" description="C2H2-type" evidence="1">
    <location>
        <begin position="167"/>
        <end position="188"/>
    </location>
</feature>
<name>A0A8J2K1P1_9HEXA</name>
<organism evidence="2 3">
    <name type="scientific">Allacma fusca</name>
    <dbReference type="NCBI Taxonomy" id="39272"/>
    <lineage>
        <taxon>Eukaryota</taxon>
        <taxon>Metazoa</taxon>
        <taxon>Ecdysozoa</taxon>
        <taxon>Arthropoda</taxon>
        <taxon>Hexapoda</taxon>
        <taxon>Collembola</taxon>
        <taxon>Symphypleona</taxon>
        <taxon>Sminthuridae</taxon>
        <taxon>Allacma</taxon>
    </lineage>
</organism>
<protein>
    <recommendedName>
        <fullName evidence="1">C2H2-type domain-containing protein</fullName>
    </recommendedName>
</protein>